<feature type="signal peptide" evidence="2">
    <location>
        <begin position="1"/>
        <end position="28"/>
    </location>
</feature>
<keyword evidence="2" id="KW-0732">Signal</keyword>
<proteinExistence type="predicted"/>
<gene>
    <name evidence="3" type="ORF">JDN41_04260</name>
</gene>
<evidence type="ECO:0000256" key="1">
    <source>
        <dbReference type="SAM" id="MobiDB-lite"/>
    </source>
</evidence>
<protein>
    <recommendedName>
        <fullName evidence="5">DUF4864 domain-containing protein</fullName>
    </recommendedName>
</protein>
<sequence length="210" mass="22532">MKSTVFRVALFVAALCSVAIFSASEVLAEGKGAPLAKRASEAAAKSQLSATMDGVQIAMLIKSTVIALQHANQTGNYSVLRDLGTPLFRERFDQVKLSAIFSGLRGRGVNLSPILVLSPTLTKQPELTDQRQLRLVGNFPTQPLQIKYELVYQQIDGVWRVDGVSVEAVAVQTTEAGRTGGTPSLAAQTPAPRKPVASVKSARKPVQQQY</sequence>
<feature type="compositionally biased region" description="Polar residues" evidence="1">
    <location>
        <begin position="175"/>
        <end position="187"/>
    </location>
</feature>
<comment type="caution">
    <text evidence="3">The sequence shown here is derived from an EMBL/GenBank/DDBJ whole genome shotgun (WGS) entry which is preliminary data.</text>
</comment>
<feature type="region of interest" description="Disordered" evidence="1">
    <location>
        <begin position="175"/>
        <end position="210"/>
    </location>
</feature>
<evidence type="ECO:0008006" key="5">
    <source>
        <dbReference type="Google" id="ProtNLM"/>
    </source>
</evidence>
<name>A0A8I1GGZ0_9HYPH</name>
<dbReference type="EMBL" id="JAEMUK010000008">
    <property type="protein sequence ID" value="MBJ7542767.1"/>
    <property type="molecule type" value="Genomic_DNA"/>
</dbReference>
<organism evidence="3 4">
    <name type="scientific">Rhodomicrobium udaipurense</name>
    <dbReference type="NCBI Taxonomy" id="1202716"/>
    <lineage>
        <taxon>Bacteria</taxon>
        <taxon>Pseudomonadati</taxon>
        <taxon>Pseudomonadota</taxon>
        <taxon>Alphaproteobacteria</taxon>
        <taxon>Hyphomicrobiales</taxon>
        <taxon>Hyphomicrobiaceae</taxon>
        <taxon>Rhodomicrobium</taxon>
    </lineage>
</organism>
<feature type="chain" id="PRO_5034853048" description="DUF4864 domain-containing protein" evidence="2">
    <location>
        <begin position="29"/>
        <end position="210"/>
    </location>
</feature>
<dbReference type="Proteomes" id="UP000623250">
    <property type="component" value="Unassembled WGS sequence"/>
</dbReference>
<keyword evidence="4" id="KW-1185">Reference proteome</keyword>
<evidence type="ECO:0000313" key="4">
    <source>
        <dbReference type="Proteomes" id="UP000623250"/>
    </source>
</evidence>
<evidence type="ECO:0000256" key="2">
    <source>
        <dbReference type="SAM" id="SignalP"/>
    </source>
</evidence>
<reference evidence="3 4" key="1">
    <citation type="submission" date="2020-12" db="EMBL/GenBank/DDBJ databases">
        <title>Revised draft genomes of Rhodomicrobium vannielii ATCC 17100 and Rhodomicrobium udaipurense JA643.</title>
        <authorList>
            <person name="Conners E.M."/>
            <person name="Davenport E.J."/>
            <person name="Bose A."/>
        </authorList>
    </citation>
    <scope>NUCLEOTIDE SEQUENCE [LARGE SCALE GENOMIC DNA]</scope>
    <source>
        <strain evidence="3 4">JA643</strain>
    </source>
</reference>
<accession>A0A8I1GGZ0</accession>
<evidence type="ECO:0000313" key="3">
    <source>
        <dbReference type="EMBL" id="MBJ7542767.1"/>
    </source>
</evidence>
<dbReference type="AlphaFoldDB" id="A0A8I1GGZ0"/>